<feature type="compositionally biased region" description="Low complexity" evidence="1">
    <location>
        <begin position="84"/>
        <end position="101"/>
    </location>
</feature>
<keyword evidence="3" id="KW-1185">Reference proteome</keyword>
<dbReference type="EMBL" id="PQIB02000004">
    <property type="protein sequence ID" value="RLN23636.1"/>
    <property type="molecule type" value="Genomic_DNA"/>
</dbReference>
<feature type="compositionally biased region" description="Acidic residues" evidence="1">
    <location>
        <begin position="223"/>
        <end position="236"/>
    </location>
</feature>
<accession>A0A3L6SLZ8</accession>
<reference evidence="3" key="1">
    <citation type="journal article" date="2019" name="Nat. Commun.">
        <title>The genome of broomcorn millet.</title>
        <authorList>
            <person name="Zou C."/>
            <person name="Miki D."/>
            <person name="Li D."/>
            <person name="Tang Q."/>
            <person name="Xiao L."/>
            <person name="Rajput S."/>
            <person name="Deng P."/>
            <person name="Jia W."/>
            <person name="Huang R."/>
            <person name="Zhang M."/>
            <person name="Sun Y."/>
            <person name="Hu J."/>
            <person name="Fu X."/>
            <person name="Schnable P.S."/>
            <person name="Li F."/>
            <person name="Zhang H."/>
            <person name="Feng B."/>
            <person name="Zhu X."/>
            <person name="Liu R."/>
            <person name="Schnable J.C."/>
            <person name="Zhu J.-K."/>
            <person name="Zhang H."/>
        </authorList>
    </citation>
    <scope>NUCLEOTIDE SEQUENCE [LARGE SCALE GENOMIC DNA]</scope>
</reference>
<dbReference type="Proteomes" id="UP000275267">
    <property type="component" value="Unassembled WGS sequence"/>
</dbReference>
<name>A0A3L6SLZ8_PANMI</name>
<gene>
    <name evidence="2" type="ORF">C2845_PM07G29190</name>
</gene>
<organism evidence="2 3">
    <name type="scientific">Panicum miliaceum</name>
    <name type="common">Proso millet</name>
    <name type="synonym">Broomcorn millet</name>
    <dbReference type="NCBI Taxonomy" id="4540"/>
    <lineage>
        <taxon>Eukaryota</taxon>
        <taxon>Viridiplantae</taxon>
        <taxon>Streptophyta</taxon>
        <taxon>Embryophyta</taxon>
        <taxon>Tracheophyta</taxon>
        <taxon>Spermatophyta</taxon>
        <taxon>Magnoliopsida</taxon>
        <taxon>Liliopsida</taxon>
        <taxon>Poales</taxon>
        <taxon>Poaceae</taxon>
        <taxon>PACMAD clade</taxon>
        <taxon>Panicoideae</taxon>
        <taxon>Panicodae</taxon>
        <taxon>Paniceae</taxon>
        <taxon>Panicinae</taxon>
        <taxon>Panicum</taxon>
        <taxon>Panicum sect. Panicum</taxon>
    </lineage>
</organism>
<feature type="region of interest" description="Disordered" evidence="1">
    <location>
        <begin position="217"/>
        <end position="264"/>
    </location>
</feature>
<feature type="compositionally biased region" description="Low complexity" evidence="1">
    <location>
        <begin position="34"/>
        <end position="50"/>
    </location>
</feature>
<protein>
    <submittedName>
        <fullName evidence="2">Uncharacterized protein</fullName>
    </submittedName>
</protein>
<proteinExistence type="predicted"/>
<comment type="caution">
    <text evidence="2">The sequence shown here is derived from an EMBL/GenBank/DDBJ whole genome shotgun (WGS) entry which is preliminary data.</text>
</comment>
<feature type="region of interest" description="Disordered" evidence="1">
    <location>
        <begin position="1"/>
        <end position="102"/>
    </location>
</feature>
<evidence type="ECO:0000313" key="3">
    <source>
        <dbReference type="Proteomes" id="UP000275267"/>
    </source>
</evidence>
<dbReference type="OrthoDB" id="674687at2759"/>
<feature type="compositionally biased region" description="Basic and acidic residues" evidence="1">
    <location>
        <begin position="252"/>
        <end position="263"/>
    </location>
</feature>
<evidence type="ECO:0000313" key="2">
    <source>
        <dbReference type="EMBL" id="RLN23636.1"/>
    </source>
</evidence>
<dbReference type="AlphaFoldDB" id="A0A3L6SLZ8"/>
<sequence length="297" mass="32463">MAVGRPSPSHHTSQMEQDSGMALQSGVGLLPQSAAAPTAAAPAPKAATAVRPPPASSVGRQQRQALGLTRGRGRPPRASQARSTPSMAAQQPPAPLATPSLNTAASQAAGKLDMDGGLNIFDEMPSSEPLYRNMMDDSFGIDDISLSNQIPFESNEDVGAKKRWARSANYSLIHIQKLYKLKEPKNRPFVMLHCWTLLEHNEKWNNRDNDCHPRAGNSFFTEFENEGDGDEDEEESGSPRLGPPNKKRPPGRKQENERIKKGGDVCLMKLKRHKAYVQQMRMQILASRMGGSGNESV</sequence>
<evidence type="ECO:0000256" key="1">
    <source>
        <dbReference type="SAM" id="MobiDB-lite"/>
    </source>
</evidence>
<dbReference type="STRING" id="4540.A0A3L6SLZ8"/>